<feature type="transmembrane region" description="Helical" evidence="7">
    <location>
        <begin position="170"/>
        <end position="195"/>
    </location>
</feature>
<gene>
    <name evidence="10" type="ORF">ACFFTU_15455</name>
</gene>
<evidence type="ECO:0000256" key="3">
    <source>
        <dbReference type="ARBA" id="ARBA00022475"/>
    </source>
</evidence>
<evidence type="ECO:0000256" key="1">
    <source>
        <dbReference type="ARBA" id="ARBA00004651"/>
    </source>
</evidence>
<dbReference type="EMBL" id="JBHMCR010000008">
    <property type="protein sequence ID" value="MFB9521345.1"/>
    <property type="molecule type" value="Genomic_DNA"/>
</dbReference>
<evidence type="ECO:0000256" key="4">
    <source>
        <dbReference type="ARBA" id="ARBA00022692"/>
    </source>
</evidence>
<keyword evidence="3 7" id="KW-1003">Cell membrane</keyword>
<keyword evidence="5 7" id="KW-1133">Transmembrane helix</keyword>
<comment type="caution">
    <text evidence="7">Lacks conserved residue(s) required for the propagation of feature annotation.</text>
</comment>
<protein>
    <submittedName>
        <fullName evidence="10">DedA family protein</fullName>
    </submittedName>
</protein>
<reference evidence="10 11" key="1">
    <citation type="submission" date="2024-09" db="EMBL/GenBank/DDBJ databases">
        <authorList>
            <person name="Sun Q."/>
            <person name="Mori K."/>
        </authorList>
    </citation>
    <scope>NUCLEOTIDE SEQUENCE [LARGE SCALE GENOMIC DNA]</scope>
    <source>
        <strain evidence="10 11">JCM 4362</strain>
    </source>
</reference>
<comment type="subcellular location">
    <subcellularLocation>
        <location evidence="1 7">Cell membrane</location>
        <topology evidence="1 7">Multi-pass membrane protein</topology>
    </subcellularLocation>
</comment>
<comment type="caution">
    <text evidence="10">The sequence shown here is derived from an EMBL/GenBank/DDBJ whole genome shotgun (WGS) entry which is preliminary data.</text>
</comment>
<evidence type="ECO:0000313" key="11">
    <source>
        <dbReference type="Proteomes" id="UP001589718"/>
    </source>
</evidence>
<proteinExistence type="inferred from homology"/>
<evidence type="ECO:0000313" key="10">
    <source>
        <dbReference type="EMBL" id="MFB9521345.1"/>
    </source>
</evidence>
<feature type="transmembrane region" description="Helical" evidence="7">
    <location>
        <begin position="54"/>
        <end position="74"/>
    </location>
</feature>
<keyword evidence="11" id="KW-1185">Reference proteome</keyword>
<dbReference type="PANTHER" id="PTHR30353">
    <property type="entry name" value="INNER MEMBRANE PROTEIN DEDA-RELATED"/>
    <property type="match status" value="1"/>
</dbReference>
<dbReference type="RefSeq" id="WP_345227073.1">
    <property type="nucleotide sequence ID" value="NZ_BAAAXE010000014.1"/>
</dbReference>
<dbReference type="PANTHER" id="PTHR30353:SF0">
    <property type="entry name" value="TRANSMEMBRANE PROTEIN"/>
    <property type="match status" value="1"/>
</dbReference>
<organism evidence="10 11">
    <name type="scientific">Streptomyces cremeus</name>
    <dbReference type="NCBI Taxonomy" id="66881"/>
    <lineage>
        <taxon>Bacteria</taxon>
        <taxon>Bacillati</taxon>
        <taxon>Actinomycetota</taxon>
        <taxon>Actinomycetes</taxon>
        <taxon>Kitasatosporales</taxon>
        <taxon>Streptomycetaceae</taxon>
        <taxon>Streptomyces</taxon>
    </lineage>
</organism>
<evidence type="ECO:0000256" key="2">
    <source>
        <dbReference type="ARBA" id="ARBA00010792"/>
    </source>
</evidence>
<comment type="similarity">
    <text evidence="2 7">Belongs to the DedA family.</text>
</comment>
<evidence type="ECO:0000256" key="5">
    <source>
        <dbReference type="ARBA" id="ARBA00022989"/>
    </source>
</evidence>
<evidence type="ECO:0000256" key="8">
    <source>
        <dbReference type="SAM" id="MobiDB-lite"/>
    </source>
</evidence>
<dbReference type="Proteomes" id="UP001589718">
    <property type="component" value="Unassembled WGS sequence"/>
</dbReference>
<evidence type="ECO:0000256" key="6">
    <source>
        <dbReference type="ARBA" id="ARBA00023136"/>
    </source>
</evidence>
<sequence length="228" mass="22920">MTTPTTLLGQVPAPAAYAVLAAAVLVESVLLIGAFVPTLALLLTAGALARTGELNLLLVIATASCAVVAGDALGHRTGHLLGSRLRTGRAGHRIPAAAWRRADALMARRGGRAVLLTRFVPVVRTLAPHLAGATGVPYRRIAPSSLLAAPLWAGAEAGAEYAATTFLQHALAVGGPVLALAAGATAAAILTTAGIRRRAAAGLRRPAPPAPSPSVRAGRGPGRHRGTA</sequence>
<keyword evidence="4 7" id="KW-0812">Transmembrane</keyword>
<evidence type="ECO:0000259" key="9">
    <source>
        <dbReference type="Pfam" id="PF09335"/>
    </source>
</evidence>
<keyword evidence="6 7" id="KW-0472">Membrane</keyword>
<dbReference type="InterPro" id="IPR032818">
    <property type="entry name" value="DedA-like"/>
</dbReference>
<dbReference type="InterPro" id="IPR032816">
    <property type="entry name" value="VTT_dom"/>
</dbReference>
<dbReference type="Pfam" id="PF09335">
    <property type="entry name" value="VTT_dom"/>
    <property type="match status" value="1"/>
</dbReference>
<name>A0ABV5PDR7_STRCM</name>
<feature type="transmembrane region" description="Helical" evidence="7">
    <location>
        <begin position="15"/>
        <end position="42"/>
    </location>
</feature>
<feature type="domain" description="VTT" evidence="9">
    <location>
        <begin position="36"/>
        <end position="156"/>
    </location>
</feature>
<accession>A0ABV5PDR7</accession>
<feature type="region of interest" description="Disordered" evidence="8">
    <location>
        <begin position="200"/>
        <end position="228"/>
    </location>
</feature>
<evidence type="ECO:0000256" key="7">
    <source>
        <dbReference type="RuleBase" id="RU367016"/>
    </source>
</evidence>